<dbReference type="STRING" id="1462993.A6V36_14285"/>
<dbReference type="Pfam" id="PF01551">
    <property type="entry name" value="Peptidase_M23"/>
    <property type="match status" value="1"/>
</dbReference>
<dbReference type="InterPro" id="IPR018392">
    <property type="entry name" value="LysM"/>
</dbReference>
<evidence type="ECO:0000313" key="5">
    <source>
        <dbReference type="Proteomes" id="UP000078116"/>
    </source>
</evidence>
<dbReference type="InterPro" id="IPR016047">
    <property type="entry name" value="M23ase_b-sheet_dom"/>
</dbReference>
<sequence length="255" mass="25886">MLSGLLLAASLTACSLFPQNPSRGASAGADTAGMPLASVPAPAPAVQAGFYRVNPGDTQISVAKAFGREPPAISRWNHLSPDEGLLVGQVLRVAPPTKAGDSITSGAAANTASTPLIDADASVTNMPNASPARKSRLAWPVDGAVAAPFVPGSTKGIVLDGHAGEPVRAAATGRVVYAGNQIAAYGGLIIIKHDARLLSAYGNNGALLVKEGAVVKQGDAIAEMGTDDSGRASLRFEVRADGKPVDPLQYLPAHR</sequence>
<keyword evidence="4" id="KW-1185">Reference proteome</keyword>
<dbReference type="OrthoDB" id="9795421at2"/>
<dbReference type="InterPro" id="IPR011055">
    <property type="entry name" value="Dup_hybrid_motif"/>
</dbReference>
<dbReference type="AlphaFoldDB" id="A0A1A9N6N8"/>
<name>A0A1A9N6N8_9BURK</name>
<dbReference type="Gene3D" id="2.70.70.10">
    <property type="entry name" value="Glucose Permease (Domain IIA)"/>
    <property type="match status" value="1"/>
</dbReference>
<dbReference type="InterPro" id="IPR050570">
    <property type="entry name" value="Cell_wall_metabolism_enzyme"/>
</dbReference>
<organism evidence="3 5">
    <name type="scientific">Paraburkholderia ginsengiterrae</name>
    <dbReference type="NCBI Taxonomy" id="1462993"/>
    <lineage>
        <taxon>Bacteria</taxon>
        <taxon>Pseudomonadati</taxon>
        <taxon>Pseudomonadota</taxon>
        <taxon>Betaproteobacteria</taxon>
        <taxon>Burkholderiales</taxon>
        <taxon>Burkholderiaceae</taxon>
        <taxon>Paraburkholderia</taxon>
    </lineage>
</organism>
<evidence type="ECO:0000259" key="1">
    <source>
        <dbReference type="PROSITE" id="PS51782"/>
    </source>
</evidence>
<dbReference type="InterPro" id="IPR036779">
    <property type="entry name" value="LysM_dom_sf"/>
</dbReference>
<dbReference type="Proteomes" id="UP000077961">
    <property type="component" value="Unassembled WGS sequence"/>
</dbReference>
<dbReference type="Gene3D" id="3.10.350.10">
    <property type="entry name" value="LysM domain"/>
    <property type="match status" value="1"/>
</dbReference>
<dbReference type="Pfam" id="PF01476">
    <property type="entry name" value="LysM"/>
    <property type="match status" value="1"/>
</dbReference>
<dbReference type="EMBL" id="LXJZ01000231">
    <property type="protein sequence ID" value="OAJ52567.1"/>
    <property type="molecule type" value="Genomic_DNA"/>
</dbReference>
<dbReference type="CDD" id="cd00118">
    <property type="entry name" value="LysM"/>
    <property type="match status" value="1"/>
</dbReference>
<dbReference type="GO" id="GO:0004222">
    <property type="term" value="F:metalloendopeptidase activity"/>
    <property type="evidence" value="ECO:0007669"/>
    <property type="project" value="TreeGrafter"/>
</dbReference>
<gene>
    <name evidence="2" type="ORF">A6V36_14285</name>
    <name evidence="3" type="ORF">A6V37_27925</name>
</gene>
<dbReference type="CDD" id="cd12797">
    <property type="entry name" value="M23_peptidase"/>
    <property type="match status" value="1"/>
</dbReference>
<dbReference type="PANTHER" id="PTHR21666:SF270">
    <property type="entry name" value="MUREIN HYDROLASE ACTIVATOR ENVC"/>
    <property type="match status" value="1"/>
</dbReference>
<dbReference type="PANTHER" id="PTHR21666">
    <property type="entry name" value="PEPTIDASE-RELATED"/>
    <property type="match status" value="1"/>
</dbReference>
<evidence type="ECO:0000313" key="4">
    <source>
        <dbReference type="Proteomes" id="UP000077961"/>
    </source>
</evidence>
<comment type="caution">
    <text evidence="3">The sequence shown here is derived from an EMBL/GenBank/DDBJ whole genome shotgun (WGS) entry which is preliminary data.</text>
</comment>
<dbReference type="Proteomes" id="UP000078116">
    <property type="component" value="Unassembled WGS sequence"/>
</dbReference>
<dbReference type="SUPFAM" id="SSF51261">
    <property type="entry name" value="Duplicated hybrid motif"/>
    <property type="match status" value="1"/>
</dbReference>
<evidence type="ECO:0000313" key="3">
    <source>
        <dbReference type="EMBL" id="OAJ59153.1"/>
    </source>
</evidence>
<proteinExistence type="predicted"/>
<protein>
    <submittedName>
        <fullName evidence="3">Peptidase M23</fullName>
    </submittedName>
</protein>
<dbReference type="SUPFAM" id="SSF54106">
    <property type="entry name" value="LysM domain"/>
    <property type="match status" value="1"/>
</dbReference>
<evidence type="ECO:0000313" key="2">
    <source>
        <dbReference type="EMBL" id="OAJ52567.1"/>
    </source>
</evidence>
<reference evidence="4 5" key="1">
    <citation type="submission" date="2016-04" db="EMBL/GenBank/DDBJ databases">
        <title>Reclassification of Paraburkholderia panaciterrae (Farh et al. 2015) Dobritsa &amp; Samadpour 2016 as a later homotypic synonym of Paraburkholderia ginsengiterrae (Farh et al. 2015) Dobritsa &amp; Samadpour 2016.</title>
        <authorList>
            <person name="Dobritsa A.P."/>
            <person name="Kutumbaka K."/>
            <person name="Samadpour M."/>
        </authorList>
    </citation>
    <scope>NUCLEOTIDE SEQUENCE [LARGE SCALE GENOMIC DNA]</scope>
    <source>
        <strain evidence="3 5">DCY85</strain>
        <strain evidence="2 4">DCY85-1</strain>
    </source>
</reference>
<dbReference type="PROSITE" id="PS51782">
    <property type="entry name" value="LYSM"/>
    <property type="match status" value="1"/>
</dbReference>
<accession>A0A1A9N6N8</accession>
<dbReference type="EMBL" id="LXKA01000287">
    <property type="protein sequence ID" value="OAJ59153.1"/>
    <property type="molecule type" value="Genomic_DNA"/>
</dbReference>
<feature type="domain" description="LysM" evidence="1">
    <location>
        <begin position="49"/>
        <end position="93"/>
    </location>
</feature>